<dbReference type="SMART" id="SM00645">
    <property type="entry name" value="Pept_C1"/>
    <property type="match status" value="1"/>
</dbReference>
<reference evidence="3 4" key="1">
    <citation type="submission" date="2019-05" db="EMBL/GenBank/DDBJ databases">
        <title>Another draft genome of Portunus trituberculatus and its Hox gene families provides insights of decapod evolution.</title>
        <authorList>
            <person name="Jeong J.-H."/>
            <person name="Song I."/>
            <person name="Kim S."/>
            <person name="Choi T."/>
            <person name="Kim D."/>
            <person name="Ryu S."/>
            <person name="Kim W."/>
        </authorList>
    </citation>
    <scope>NUCLEOTIDE SEQUENCE [LARGE SCALE GENOMIC DNA]</scope>
    <source>
        <tissue evidence="3">Muscle</tissue>
    </source>
</reference>
<feature type="domain" description="Peptidase C1A papain C-terminal" evidence="2">
    <location>
        <begin position="2"/>
        <end position="191"/>
    </location>
</feature>
<evidence type="ECO:0000256" key="1">
    <source>
        <dbReference type="ARBA" id="ARBA00008455"/>
    </source>
</evidence>
<proteinExistence type="inferred from homology"/>
<dbReference type="PROSITE" id="PS00640">
    <property type="entry name" value="THIOL_PROTEASE_ASN"/>
    <property type="match status" value="1"/>
</dbReference>
<dbReference type="GO" id="GO:0006508">
    <property type="term" value="P:proteolysis"/>
    <property type="evidence" value="ECO:0007669"/>
    <property type="project" value="InterPro"/>
</dbReference>
<dbReference type="Gene3D" id="3.90.70.10">
    <property type="entry name" value="Cysteine proteinases"/>
    <property type="match status" value="1"/>
</dbReference>
<dbReference type="Pfam" id="PF00112">
    <property type="entry name" value="Peptidase_C1"/>
    <property type="match status" value="1"/>
</dbReference>
<evidence type="ECO:0000313" key="4">
    <source>
        <dbReference type="Proteomes" id="UP000324222"/>
    </source>
</evidence>
<organism evidence="3 4">
    <name type="scientific">Portunus trituberculatus</name>
    <name type="common">Swimming crab</name>
    <name type="synonym">Neptunus trituberculatus</name>
    <dbReference type="NCBI Taxonomy" id="210409"/>
    <lineage>
        <taxon>Eukaryota</taxon>
        <taxon>Metazoa</taxon>
        <taxon>Ecdysozoa</taxon>
        <taxon>Arthropoda</taxon>
        <taxon>Crustacea</taxon>
        <taxon>Multicrustacea</taxon>
        <taxon>Malacostraca</taxon>
        <taxon>Eumalacostraca</taxon>
        <taxon>Eucarida</taxon>
        <taxon>Decapoda</taxon>
        <taxon>Pleocyemata</taxon>
        <taxon>Brachyura</taxon>
        <taxon>Eubrachyura</taxon>
        <taxon>Portunoidea</taxon>
        <taxon>Portunidae</taxon>
        <taxon>Portuninae</taxon>
        <taxon>Portunus</taxon>
    </lineage>
</organism>
<dbReference type="AlphaFoldDB" id="A0A5B7CZL6"/>
<dbReference type="Gene3D" id="2.40.50.170">
    <property type="entry name" value="Cysteine proteinases. Chain C"/>
    <property type="match status" value="1"/>
</dbReference>
<comment type="similarity">
    <text evidence="1">Belongs to the peptidase C1 family.</text>
</comment>
<evidence type="ECO:0000259" key="2">
    <source>
        <dbReference type="SMART" id="SM00645"/>
    </source>
</evidence>
<comment type="caution">
    <text evidence="3">The sequence shown here is derived from an EMBL/GenBank/DDBJ whole genome shotgun (WGS) entry which is preliminary data.</text>
</comment>
<dbReference type="SUPFAM" id="SSF54001">
    <property type="entry name" value="Cysteine proteinases"/>
    <property type="match status" value="1"/>
</dbReference>
<dbReference type="GO" id="GO:0008234">
    <property type="term" value="F:cysteine-type peptidase activity"/>
    <property type="evidence" value="ECO:0007669"/>
    <property type="project" value="InterPro"/>
</dbReference>
<gene>
    <name evidence="3" type="primary">CTSC_1</name>
    <name evidence="3" type="ORF">E2C01_007499</name>
</gene>
<dbReference type="InterPro" id="IPR000668">
    <property type="entry name" value="Peptidase_C1A_C"/>
</dbReference>
<dbReference type="InterPro" id="IPR025661">
    <property type="entry name" value="Pept_asp_AS"/>
</dbReference>
<dbReference type="Proteomes" id="UP000324222">
    <property type="component" value="Unassembled WGS sequence"/>
</dbReference>
<dbReference type="OrthoDB" id="3789175at2759"/>
<name>A0A5B7CZL6_PORTR</name>
<accession>A0A5B7CZL6</accession>
<keyword evidence="4" id="KW-1185">Reference proteome</keyword>
<sequence>MVSLTLGHLWSPSQKGDSEDVVSCSVLAQGCLGGFDYLIAGRYAQDQGVVAEECNPYTGKEDSCNTNMFCPRTYVSEYKHVGGYYGACNEEVMLEALVETGPISVSFMVYDDFYNYDGGIYHYTGLRNEFNPFEITNHVVLVVGYGADKDTGEKYWIVKNSWGEQWGEDGFFRIRRGNDECSLESMAVQVTIIP</sequence>
<evidence type="ECO:0000313" key="3">
    <source>
        <dbReference type="EMBL" id="MPC14728.1"/>
    </source>
</evidence>
<dbReference type="InterPro" id="IPR013128">
    <property type="entry name" value="Peptidase_C1A"/>
</dbReference>
<dbReference type="InterPro" id="IPR038765">
    <property type="entry name" value="Papain-like_cys_pep_sf"/>
</dbReference>
<dbReference type="PANTHER" id="PTHR12411">
    <property type="entry name" value="CYSTEINE PROTEASE FAMILY C1-RELATED"/>
    <property type="match status" value="1"/>
</dbReference>
<protein>
    <submittedName>
        <fullName evidence="3">Dipeptidyl peptidase 1</fullName>
    </submittedName>
</protein>
<dbReference type="EMBL" id="VSRR010000374">
    <property type="protein sequence ID" value="MPC14728.1"/>
    <property type="molecule type" value="Genomic_DNA"/>
</dbReference>